<keyword evidence="1" id="KW-0472">Membrane</keyword>
<organism evidence="2 3">
    <name type="scientific">Luedemannella helvata</name>
    <dbReference type="NCBI Taxonomy" id="349315"/>
    <lineage>
        <taxon>Bacteria</taxon>
        <taxon>Bacillati</taxon>
        <taxon>Actinomycetota</taxon>
        <taxon>Actinomycetes</taxon>
        <taxon>Micromonosporales</taxon>
        <taxon>Micromonosporaceae</taxon>
        <taxon>Luedemannella</taxon>
    </lineage>
</organism>
<dbReference type="Proteomes" id="UP001500655">
    <property type="component" value="Unassembled WGS sequence"/>
</dbReference>
<keyword evidence="3" id="KW-1185">Reference proteome</keyword>
<dbReference type="RefSeq" id="WP_344078609.1">
    <property type="nucleotide sequence ID" value="NZ_BAAALS010000006.1"/>
</dbReference>
<evidence type="ECO:0000313" key="3">
    <source>
        <dbReference type="Proteomes" id="UP001500655"/>
    </source>
</evidence>
<name>A0ABP4W5V4_9ACTN</name>
<gene>
    <name evidence="2" type="ORF">GCM10009681_16600</name>
</gene>
<reference evidence="3" key="1">
    <citation type="journal article" date="2019" name="Int. J. Syst. Evol. Microbiol.">
        <title>The Global Catalogue of Microorganisms (GCM) 10K type strain sequencing project: providing services to taxonomists for standard genome sequencing and annotation.</title>
        <authorList>
            <consortium name="The Broad Institute Genomics Platform"/>
            <consortium name="The Broad Institute Genome Sequencing Center for Infectious Disease"/>
            <person name="Wu L."/>
            <person name="Ma J."/>
        </authorList>
    </citation>
    <scope>NUCLEOTIDE SEQUENCE [LARGE SCALE GENOMIC DNA]</scope>
    <source>
        <strain evidence="3">JCM 13249</strain>
    </source>
</reference>
<protein>
    <submittedName>
        <fullName evidence="2">Uncharacterized protein</fullName>
    </submittedName>
</protein>
<feature type="transmembrane region" description="Helical" evidence="1">
    <location>
        <begin position="132"/>
        <end position="150"/>
    </location>
</feature>
<keyword evidence="1" id="KW-1133">Transmembrane helix</keyword>
<dbReference type="EMBL" id="BAAALS010000006">
    <property type="protein sequence ID" value="GAA1746193.1"/>
    <property type="molecule type" value="Genomic_DNA"/>
</dbReference>
<feature type="transmembrane region" description="Helical" evidence="1">
    <location>
        <begin position="162"/>
        <end position="179"/>
    </location>
</feature>
<feature type="transmembrane region" description="Helical" evidence="1">
    <location>
        <begin position="185"/>
        <end position="204"/>
    </location>
</feature>
<evidence type="ECO:0000313" key="2">
    <source>
        <dbReference type="EMBL" id="GAA1746193.1"/>
    </source>
</evidence>
<feature type="transmembrane region" description="Helical" evidence="1">
    <location>
        <begin position="101"/>
        <end position="120"/>
    </location>
</feature>
<keyword evidence="1" id="KW-0812">Transmembrane</keyword>
<proteinExistence type="predicted"/>
<comment type="caution">
    <text evidence="2">The sequence shown here is derived from an EMBL/GenBank/DDBJ whole genome shotgun (WGS) entry which is preliminary data.</text>
</comment>
<sequence length="213" mass="22240">MTIVTTPAAARTDLTIPAAGREAANDAFVRRAGITLAAGALTWAASLVAVGAQPDTSLGVTISDLAAVPFQIGLFALVTAQLRTGATGLSRVARGMLKVEYVLLALATLWSVLHGAVPAFRDDTWLAVLDLFWPLSMLGMFVIAIKLVIAGRWRGVARGWPLVAESWAVVSVPAYGVLGPSVGDFVAAGHLLVGYLMLGVILALRPQLTRAEA</sequence>
<feature type="transmembrane region" description="Helical" evidence="1">
    <location>
        <begin position="32"/>
        <end position="52"/>
    </location>
</feature>
<feature type="transmembrane region" description="Helical" evidence="1">
    <location>
        <begin position="58"/>
        <end position="80"/>
    </location>
</feature>
<evidence type="ECO:0000256" key="1">
    <source>
        <dbReference type="SAM" id="Phobius"/>
    </source>
</evidence>
<accession>A0ABP4W5V4</accession>